<gene>
    <name evidence="2" type="ORF">RND15_36660</name>
</gene>
<dbReference type="Proteomes" id="UP001180754">
    <property type="component" value="Unassembled WGS sequence"/>
</dbReference>
<dbReference type="Pfam" id="PF18299">
    <property type="entry name" value="R2K_2"/>
    <property type="match status" value="1"/>
</dbReference>
<accession>A0ABU2XQH5</accession>
<dbReference type="EMBL" id="JAVRFD010000024">
    <property type="protein sequence ID" value="MDT0548183.1"/>
    <property type="molecule type" value="Genomic_DNA"/>
</dbReference>
<reference evidence="2" key="1">
    <citation type="submission" date="2024-05" db="EMBL/GenBank/DDBJ databases">
        <title>30 novel species of actinomycetes from the DSMZ collection.</title>
        <authorList>
            <person name="Nouioui I."/>
        </authorList>
    </citation>
    <scope>NUCLEOTIDE SEQUENCE</scope>
    <source>
        <strain evidence="2">DSM 41529</strain>
    </source>
</reference>
<keyword evidence="3" id="KW-1185">Reference proteome</keyword>
<evidence type="ECO:0000313" key="2">
    <source>
        <dbReference type="EMBL" id="MDT0548183.1"/>
    </source>
</evidence>
<sequence length="249" mass="26386">MDVLVLSGPRGLDEAAGRPVHWYGGPRTADRVAARLGLGLLEPPDAWLARLPREFTGRKVELTTLAAARAARGPVFVKPPSDKSFPAAVYGHGARLPRSGEGIGPHTPVLVSEVVMFAVEYRLFVLEGRITAGSRYAAHGRLDVAALDRDPHERAVRGFAGRLLAAAGDSLPSAVTLDVGLVRDPDTGRERWAAVEANMAWFSHSYAAEADAVLDVVLRAAGPRALVAPADRGFLRPAAGALPVRAARC</sequence>
<proteinExistence type="predicted"/>
<feature type="domain" description="ATP-grasp" evidence="1">
    <location>
        <begin position="55"/>
        <end position="216"/>
    </location>
</feature>
<organism evidence="2 3">
    <name type="scientific">Streptomyces lonegramiae</name>
    <dbReference type="NCBI Taxonomy" id="3075524"/>
    <lineage>
        <taxon>Bacteria</taxon>
        <taxon>Bacillati</taxon>
        <taxon>Actinomycetota</taxon>
        <taxon>Actinomycetes</taxon>
        <taxon>Kitasatosporales</taxon>
        <taxon>Streptomycetaceae</taxon>
        <taxon>Streptomyces</taxon>
    </lineage>
</organism>
<evidence type="ECO:0000259" key="1">
    <source>
        <dbReference type="Pfam" id="PF18299"/>
    </source>
</evidence>
<protein>
    <submittedName>
        <fullName evidence="2">ATP-grasp domain-containing protein</fullName>
    </submittedName>
</protein>
<name>A0ABU2XQH5_9ACTN</name>
<dbReference type="InterPro" id="IPR041261">
    <property type="entry name" value="R2K_2"/>
</dbReference>
<evidence type="ECO:0000313" key="3">
    <source>
        <dbReference type="Proteomes" id="UP001180754"/>
    </source>
</evidence>
<comment type="caution">
    <text evidence="2">The sequence shown here is derived from an EMBL/GenBank/DDBJ whole genome shotgun (WGS) entry which is preliminary data.</text>
</comment>